<evidence type="ECO:0000313" key="1">
    <source>
        <dbReference type="EMBL" id="GHD48843.1"/>
    </source>
</evidence>
<reference evidence="1" key="1">
    <citation type="journal article" date="2014" name="Int. J. Syst. Evol. Microbiol.">
        <title>Complete genome sequence of Corynebacterium casei LMG S-19264T (=DSM 44701T), isolated from a smear-ripened cheese.</title>
        <authorList>
            <consortium name="US DOE Joint Genome Institute (JGI-PGF)"/>
            <person name="Walter F."/>
            <person name="Albersmeier A."/>
            <person name="Kalinowski J."/>
            <person name="Ruckert C."/>
        </authorList>
    </citation>
    <scope>NUCLEOTIDE SEQUENCE</scope>
    <source>
        <strain evidence="1">KCTC 42651</strain>
    </source>
</reference>
<dbReference type="InterPro" id="IPR029069">
    <property type="entry name" value="HotDog_dom_sf"/>
</dbReference>
<gene>
    <name evidence="1" type="ORF">GCM10017083_20390</name>
</gene>
<reference evidence="1" key="2">
    <citation type="submission" date="2020-09" db="EMBL/GenBank/DDBJ databases">
        <authorList>
            <person name="Sun Q."/>
            <person name="Kim S."/>
        </authorList>
    </citation>
    <scope>NUCLEOTIDE SEQUENCE</scope>
    <source>
        <strain evidence="1">KCTC 42651</strain>
    </source>
</reference>
<evidence type="ECO:0008006" key="3">
    <source>
        <dbReference type="Google" id="ProtNLM"/>
    </source>
</evidence>
<dbReference type="InterPro" id="IPR050563">
    <property type="entry name" value="4-hydroxybenzoyl-CoA_TE"/>
</dbReference>
<dbReference type="AlphaFoldDB" id="A0A918XRE1"/>
<accession>A0A918XRE1</accession>
<dbReference type="Proteomes" id="UP000630353">
    <property type="component" value="Unassembled WGS sequence"/>
</dbReference>
<dbReference type="PANTHER" id="PTHR31793:SF40">
    <property type="entry name" value="ACYL-COA THIOESTER HYDROLASE, YBGC_YBAW FAMILY"/>
    <property type="match status" value="1"/>
</dbReference>
<protein>
    <recommendedName>
        <fullName evidence="3">Acyl-CoA thioester hydrolase</fullName>
    </recommendedName>
</protein>
<dbReference type="Gene3D" id="3.10.129.10">
    <property type="entry name" value="Hotdog Thioesterase"/>
    <property type="match status" value="1"/>
</dbReference>
<name>A0A918XRE1_9PROT</name>
<dbReference type="GO" id="GO:0047617">
    <property type="term" value="F:fatty acyl-CoA hydrolase activity"/>
    <property type="evidence" value="ECO:0007669"/>
    <property type="project" value="TreeGrafter"/>
</dbReference>
<sequence length="171" mass="18978">MNDSLSPTDDPRLAGTPTDRISDAARTRFRIDPGWHFGFERLVEWSDVDAFRHANHTSFLLWFEAARNRYLQAAGLPRLSADTPGPVMMSLEARYLLPLAYYDPVFVTARVRSMRRTSFVMEYAAWGEAGCHASCTAVLVLMINATGEKVAIPDGVRTAIRALDAPSEEGA</sequence>
<keyword evidence="2" id="KW-1185">Reference proteome</keyword>
<dbReference type="EMBL" id="BMZS01000004">
    <property type="protein sequence ID" value="GHD48843.1"/>
    <property type="molecule type" value="Genomic_DNA"/>
</dbReference>
<dbReference type="RefSeq" id="WP_189989007.1">
    <property type="nucleotide sequence ID" value="NZ_BMZS01000004.1"/>
</dbReference>
<proteinExistence type="predicted"/>
<dbReference type="CDD" id="cd00586">
    <property type="entry name" value="4HBT"/>
    <property type="match status" value="1"/>
</dbReference>
<organism evidence="1 2">
    <name type="scientific">Thalassobaculum fulvum</name>
    <dbReference type="NCBI Taxonomy" id="1633335"/>
    <lineage>
        <taxon>Bacteria</taxon>
        <taxon>Pseudomonadati</taxon>
        <taxon>Pseudomonadota</taxon>
        <taxon>Alphaproteobacteria</taxon>
        <taxon>Rhodospirillales</taxon>
        <taxon>Thalassobaculaceae</taxon>
        <taxon>Thalassobaculum</taxon>
    </lineage>
</organism>
<comment type="caution">
    <text evidence="1">The sequence shown here is derived from an EMBL/GenBank/DDBJ whole genome shotgun (WGS) entry which is preliminary data.</text>
</comment>
<evidence type="ECO:0000313" key="2">
    <source>
        <dbReference type="Proteomes" id="UP000630353"/>
    </source>
</evidence>
<dbReference type="SUPFAM" id="SSF54637">
    <property type="entry name" value="Thioesterase/thiol ester dehydrase-isomerase"/>
    <property type="match status" value="1"/>
</dbReference>
<dbReference type="PANTHER" id="PTHR31793">
    <property type="entry name" value="4-HYDROXYBENZOYL-COA THIOESTERASE FAMILY MEMBER"/>
    <property type="match status" value="1"/>
</dbReference>
<dbReference type="Pfam" id="PF13279">
    <property type="entry name" value="4HBT_2"/>
    <property type="match status" value="1"/>
</dbReference>